<protein>
    <submittedName>
        <fullName evidence="2">Uncharacterized protein</fullName>
    </submittedName>
</protein>
<comment type="caution">
    <text evidence="2">The sequence shown here is derived from an EMBL/GenBank/DDBJ whole genome shotgun (WGS) entry which is preliminary data.</text>
</comment>
<evidence type="ECO:0000313" key="3">
    <source>
        <dbReference type="Proteomes" id="UP000572907"/>
    </source>
</evidence>
<keyword evidence="3" id="KW-1185">Reference proteome</keyword>
<sequence>MNQPSMPIVSLPTNDYLPKHVHALADEWRHADERVKGIRKDYAEAIAALPQAQLDDAAALSEAVLANQPLPDDRENEKAVRARIEDGGRRLPIAEADRDQIGRRLVVALRAEDVRAHLVTATAADIRPALDSYLSALAEAERTVREAHQALTQATAPLAVVDALDTGSQVTLRPASPAGLPSYGQAREAAQRLAQQLDNLDERKTPRMRHVLLVDGRNVTVARELAADMLRDGIVEDWLDGWPAEEPSRPIGGAPANIADHFKHNRGQYVPHRDRDDAA</sequence>
<gene>
    <name evidence="2" type="ORF">FHS41_007826</name>
</gene>
<accession>A0A7W5F5Y6</accession>
<proteinExistence type="predicted"/>
<dbReference type="EMBL" id="JACHXE010000012">
    <property type="protein sequence ID" value="MBB3081271.1"/>
    <property type="molecule type" value="Genomic_DNA"/>
</dbReference>
<dbReference type="Proteomes" id="UP000572907">
    <property type="component" value="Unassembled WGS sequence"/>
</dbReference>
<organism evidence="2 3">
    <name type="scientific">Streptomyces violarus</name>
    <dbReference type="NCBI Taxonomy" id="67380"/>
    <lineage>
        <taxon>Bacteria</taxon>
        <taxon>Bacillati</taxon>
        <taxon>Actinomycetota</taxon>
        <taxon>Actinomycetes</taxon>
        <taxon>Kitasatosporales</taxon>
        <taxon>Streptomycetaceae</taxon>
        <taxon>Streptomyces</taxon>
    </lineage>
</organism>
<name>A0A7W5F5Y6_9ACTN</name>
<dbReference type="AlphaFoldDB" id="A0A7W5F5Y6"/>
<dbReference type="RefSeq" id="WP_184599379.1">
    <property type="nucleotide sequence ID" value="NZ_BMUP01000004.1"/>
</dbReference>
<evidence type="ECO:0000256" key="1">
    <source>
        <dbReference type="SAM" id="MobiDB-lite"/>
    </source>
</evidence>
<feature type="region of interest" description="Disordered" evidence="1">
    <location>
        <begin position="245"/>
        <end position="279"/>
    </location>
</feature>
<reference evidence="2 3" key="1">
    <citation type="submission" date="2020-08" db="EMBL/GenBank/DDBJ databases">
        <title>Genomic Encyclopedia of Type Strains, Phase III (KMG-III): the genomes of soil and plant-associated and newly described type strains.</title>
        <authorList>
            <person name="Whitman W."/>
        </authorList>
    </citation>
    <scope>NUCLEOTIDE SEQUENCE [LARGE SCALE GENOMIC DNA]</scope>
    <source>
        <strain evidence="2 3">CECT 3237</strain>
    </source>
</reference>
<evidence type="ECO:0000313" key="2">
    <source>
        <dbReference type="EMBL" id="MBB3081271.1"/>
    </source>
</evidence>